<dbReference type="InterPro" id="IPR043454">
    <property type="entry name" value="NPH3/RPT2-like"/>
</dbReference>
<dbReference type="GO" id="GO:0005886">
    <property type="term" value="C:plasma membrane"/>
    <property type="evidence" value="ECO:0007669"/>
    <property type="project" value="EnsemblPlants"/>
</dbReference>
<feature type="domain" description="BTB" evidence="5">
    <location>
        <begin position="29"/>
        <end position="97"/>
    </location>
</feature>
<dbReference type="PROSITE" id="PS51649">
    <property type="entry name" value="NPH3"/>
    <property type="match status" value="1"/>
</dbReference>
<evidence type="ECO:0008006" key="9">
    <source>
        <dbReference type="Google" id="ProtNLM"/>
    </source>
</evidence>
<feature type="region of interest" description="Disordered" evidence="4">
    <location>
        <begin position="581"/>
        <end position="620"/>
    </location>
</feature>
<dbReference type="Gramene" id="Manes.07G061600.1.v8.1">
    <property type="protein sequence ID" value="Manes.07G061600.1.v8.1.CDS"/>
    <property type="gene ID" value="Manes.07G061600.v8.1"/>
</dbReference>
<dbReference type="AlphaFoldDB" id="A0A251KI32"/>
<dbReference type="OrthoDB" id="624345at2759"/>
<dbReference type="Gramene" id="Manes.07G061600.10.v8.1">
    <property type="protein sequence ID" value="Manes.07G061600.10.v8.1.CDS"/>
    <property type="gene ID" value="Manes.07G061600.v8.1"/>
</dbReference>
<dbReference type="GO" id="GO:0005829">
    <property type="term" value="C:cytosol"/>
    <property type="evidence" value="ECO:0007669"/>
    <property type="project" value="EnsemblPlants"/>
</dbReference>
<comment type="pathway">
    <text evidence="1">Protein modification; protein ubiquitination.</text>
</comment>
<evidence type="ECO:0000313" key="8">
    <source>
        <dbReference type="Proteomes" id="UP000091857"/>
    </source>
</evidence>
<keyword evidence="8" id="KW-1185">Reference proteome</keyword>
<organism evidence="7 8">
    <name type="scientific">Manihot esculenta</name>
    <name type="common">Cassava</name>
    <name type="synonym">Jatropha manihot</name>
    <dbReference type="NCBI Taxonomy" id="3983"/>
    <lineage>
        <taxon>Eukaryota</taxon>
        <taxon>Viridiplantae</taxon>
        <taxon>Streptophyta</taxon>
        <taxon>Embryophyta</taxon>
        <taxon>Tracheophyta</taxon>
        <taxon>Spermatophyta</taxon>
        <taxon>Magnoliopsida</taxon>
        <taxon>eudicotyledons</taxon>
        <taxon>Gunneridae</taxon>
        <taxon>Pentapetalae</taxon>
        <taxon>rosids</taxon>
        <taxon>fabids</taxon>
        <taxon>Malpighiales</taxon>
        <taxon>Euphorbiaceae</taxon>
        <taxon>Crotonoideae</taxon>
        <taxon>Manihoteae</taxon>
        <taxon>Manihot</taxon>
    </lineage>
</organism>
<proteinExistence type="inferred from homology"/>
<gene>
    <name evidence="7" type="ORF">MANES_07G061600</name>
</gene>
<evidence type="ECO:0000259" key="5">
    <source>
        <dbReference type="PROSITE" id="PS50097"/>
    </source>
</evidence>
<evidence type="ECO:0000256" key="4">
    <source>
        <dbReference type="SAM" id="MobiDB-lite"/>
    </source>
</evidence>
<dbReference type="PROSITE" id="PS50097">
    <property type="entry name" value="BTB"/>
    <property type="match status" value="1"/>
</dbReference>
<dbReference type="GO" id="GO:0009958">
    <property type="term" value="P:positive gravitropism"/>
    <property type="evidence" value="ECO:0007669"/>
    <property type="project" value="EnsemblPlants"/>
</dbReference>
<dbReference type="InterPro" id="IPR027356">
    <property type="entry name" value="NPH3_dom"/>
</dbReference>
<protein>
    <recommendedName>
        <fullName evidence="9">NPH3 domain-containing protein</fullName>
    </recommendedName>
</protein>
<dbReference type="Gramene" id="Manes.07G061600.11.v8.1">
    <property type="protein sequence ID" value="Manes.07G061600.11.v8.1.CDS"/>
    <property type="gene ID" value="Manes.07G061600.v8.1"/>
</dbReference>
<dbReference type="Gene3D" id="3.30.710.10">
    <property type="entry name" value="Potassium Channel Kv1.1, Chain A"/>
    <property type="match status" value="1"/>
</dbReference>
<feature type="compositionally biased region" description="Low complexity" evidence="4">
    <location>
        <begin position="590"/>
        <end position="601"/>
    </location>
</feature>
<dbReference type="STRING" id="3983.A0A251KI32"/>
<dbReference type="PANTHER" id="PTHR32370">
    <property type="entry name" value="OS12G0117600 PROTEIN"/>
    <property type="match status" value="1"/>
</dbReference>
<evidence type="ECO:0000259" key="6">
    <source>
        <dbReference type="PROSITE" id="PS51649"/>
    </source>
</evidence>
<dbReference type="EMBL" id="CM004393">
    <property type="protein sequence ID" value="OAY45451.1"/>
    <property type="molecule type" value="Genomic_DNA"/>
</dbReference>
<name>A0A251KI32_MANES</name>
<evidence type="ECO:0000256" key="1">
    <source>
        <dbReference type="ARBA" id="ARBA00004906"/>
    </source>
</evidence>
<dbReference type="Gramene" id="Manes.07G061600.12.v8.1">
    <property type="protein sequence ID" value="Manes.07G061600.12.v8.1.CDS"/>
    <property type="gene ID" value="Manes.07G061600.v8.1"/>
</dbReference>
<reference evidence="7 8" key="1">
    <citation type="submission" date="2016-02" db="EMBL/GenBank/DDBJ databases">
        <title>WGS assembly of Manihot esculenta.</title>
        <authorList>
            <person name="Bredeson J.V."/>
            <person name="Prochnik S.E."/>
            <person name="Lyons J.B."/>
            <person name="Schmutz J."/>
            <person name="Grimwood J."/>
            <person name="Vrebalov J."/>
            <person name="Bart R.S."/>
            <person name="Amuge T."/>
            <person name="Ferguson M.E."/>
            <person name="Green R."/>
            <person name="Putnam N."/>
            <person name="Stites J."/>
            <person name="Rounsley S."/>
            <person name="Rokhsar D.S."/>
        </authorList>
    </citation>
    <scope>NUCLEOTIDE SEQUENCE [LARGE SCALE GENOMIC DNA]</scope>
    <source>
        <strain evidence="8">cv. AM560-2</strain>
        <tissue evidence="7">Leaf</tissue>
    </source>
</reference>
<dbReference type="SUPFAM" id="SSF54695">
    <property type="entry name" value="POZ domain"/>
    <property type="match status" value="1"/>
</dbReference>
<evidence type="ECO:0000313" key="7">
    <source>
        <dbReference type="EMBL" id="OAY45451.1"/>
    </source>
</evidence>
<dbReference type="Pfam" id="PF03000">
    <property type="entry name" value="NPH3"/>
    <property type="match status" value="1"/>
</dbReference>
<keyword evidence="2" id="KW-0833">Ubl conjugation pathway</keyword>
<dbReference type="UniPathway" id="UPA00143"/>
<dbReference type="EMBL" id="CM004393">
    <property type="protein sequence ID" value="OAY45448.1"/>
    <property type="molecule type" value="Genomic_DNA"/>
</dbReference>
<dbReference type="GO" id="GO:0016567">
    <property type="term" value="P:protein ubiquitination"/>
    <property type="evidence" value="ECO:0007669"/>
    <property type="project" value="UniProtKB-UniPathway"/>
</dbReference>
<dbReference type="EMBL" id="CM004393">
    <property type="protein sequence ID" value="OAY45449.1"/>
    <property type="molecule type" value="Genomic_DNA"/>
</dbReference>
<dbReference type="Pfam" id="PF00651">
    <property type="entry name" value="BTB"/>
    <property type="match status" value="1"/>
</dbReference>
<comment type="similarity">
    <text evidence="3">Belongs to the NPH3 family.</text>
</comment>
<feature type="region of interest" description="Disordered" evidence="4">
    <location>
        <begin position="549"/>
        <end position="568"/>
    </location>
</feature>
<dbReference type="Gramene" id="Manes.07G061600.9.v8.1">
    <property type="protein sequence ID" value="Manes.07G061600.9.v8.1.CDS"/>
    <property type="gene ID" value="Manes.07G061600.v8.1"/>
</dbReference>
<dbReference type="Gramene" id="Manes.07G061600.8.v8.1">
    <property type="protein sequence ID" value="Manes.07G061600.8.v8.1.CDS"/>
    <property type="gene ID" value="Manes.07G061600.v8.1"/>
</dbReference>
<feature type="domain" description="NPH3" evidence="6">
    <location>
        <begin position="210"/>
        <end position="488"/>
    </location>
</feature>
<sequence length="620" mass="68635">MKFMKLGSKPDSFQSDANNVRYVANELATDFIVTVGNVKFYLHKFPLLAKSARLQKLAATANEQNIDEVDIFDIPGGSASFEICAKFCYGMVVTLSAYNVIAVRCAAEYLGMHENIEKGNLIYKIDVFLGSSIFRSWKDSIIALQTTKPLMPLCEELEIMNNCVDGVATKACIDVSKVDWSYGYNRKKRLEENGNDPDVNAIRNHLVPKDWWVEDLCDLDIDLYKHVITAIKTKGIVPSEVIGEALKAYAYRRLQGLSKGVIQYGEAIKYKSTVDTIVCLLPADRGGLSCSFLLKLLKAAIYVGLGDMSKGQLIRKIGQQLEEASVHDLLIPSAEGVSMMYDVDTIKKIVEEFLMRDQNAEVDSLEEGQQVQEITGPGILSNASKLIVAKLVDGYLAEIAKDFNLPLLKFVELAEMVSGIFRPAHDGLYRAIDMFLREHPGISKSERKRICKLMDCKKLSVDACMHAVQNERLPLRVVVQVLFFEQVRVAATSGSSTPDLPKELRYLSHGSSRSASAVTNPDEDWDAVVTVEELKALKAEIASLRLSNAKRNGNGKNGVDKATSNRMKGLVKSKMMFTKLWSSKGEKSENSGSDSSDSLGSTIPEEAKSTPSRNRRHSVS</sequence>
<dbReference type="Proteomes" id="UP000091857">
    <property type="component" value="Chromosome 7"/>
</dbReference>
<accession>A0A251KI32</accession>
<evidence type="ECO:0000256" key="2">
    <source>
        <dbReference type="ARBA" id="ARBA00022786"/>
    </source>
</evidence>
<dbReference type="InterPro" id="IPR011333">
    <property type="entry name" value="SKP1/BTB/POZ_sf"/>
</dbReference>
<dbReference type="InterPro" id="IPR000210">
    <property type="entry name" value="BTB/POZ_dom"/>
</dbReference>
<evidence type="ECO:0000256" key="3">
    <source>
        <dbReference type="PROSITE-ProRule" id="PRU00982"/>
    </source>
</evidence>